<dbReference type="InterPro" id="IPR003593">
    <property type="entry name" value="AAA+_ATPase"/>
</dbReference>
<evidence type="ECO:0000256" key="3">
    <source>
        <dbReference type="ARBA" id="ARBA00022448"/>
    </source>
</evidence>
<feature type="domain" description="ABC transporter" evidence="12">
    <location>
        <begin position="420"/>
        <end position="643"/>
    </location>
</feature>
<evidence type="ECO:0000259" key="12">
    <source>
        <dbReference type="PROSITE" id="PS50893"/>
    </source>
</evidence>
<evidence type="ECO:0000256" key="11">
    <source>
        <dbReference type="SAM" id="Phobius"/>
    </source>
</evidence>
<protein>
    <submittedName>
        <fullName evidence="14">Uncharacterized protein</fullName>
    </submittedName>
</protein>
<dbReference type="InterPro" id="IPR003439">
    <property type="entry name" value="ABC_transporter-like_ATP-bd"/>
</dbReference>
<evidence type="ECO:0000256" key="9">
    <source>
        <dbReference type="ARBA" id="ARBA00023136"/>
    </source>
</evidence>
<dbReference type="InterPro" id="IPR017871">
    <property type="entry name" value="ABC_transporter-like_CS"/>
</dbReference>
<evidence type="ECO:0000256" key="6">
    <source>
        <dbReference type="ARBA" id="ARBA00022741"/>
    </source>
</evidence>
<feature type="domain" description="ABC transporter" evidence="12">
    <location>
        <begin position="1030"/>
        <end position="1262"/>
    </location>
</feature>
<evidence type="ECO:0000313" key="15">
    <source>
        <dbReference type="Proteomes" id="UP001244341"/>
    </source>
</evidence>
<keyword evidence="8 11" id="KW-1133">Transmembrane helix</keyword>
<feature type="region of interest" description="Disordered" evidence="10">
    <location>
        <begin position="646"/>
        <end position="667"/>
    </location>
</feature>
<dbReference type="InterPro" id="IPR050173">
    <property type="entry name" value="ABC_transporter_C-like"/>
</dbReference>
<name>A0ABY8TSJ8_TETOB</name>
<feature type="transmembrane region" description="Helical" evidence="11">
    <location>
        <begin position="244"/>
        <end position="265"/>
    </location>
</feature>
<dbReference type="PROSITE" id="PS00211">
    <property type="entry name" value="ABC_TRANSPORTER_1"/>
    <property type="match status" value="2"/>
</dbReference>
<evidence type="ECO:0000313" key="14">
    <source>
        <dbReference type="EMBL" id="WIA12103.1"/>
    </source>
</evidence>
<feature type="region of interest" description="Disordered" evidence="10">
    <location>
        <begin position="1310"/>
        <end position="1344"/>
    </location>
</feature>
<feature type="transmembrane region" description="Helical" evidence="11">
    <location>
        <begin position="700"/>
        <end position="722"/>
    </location>
</feature>
<dbReference type="Gene3D" id="1.20.1560.10">
    <property type="entry name" value="ABC transporter type 1, transmembrane domain"/>
    <property type="match status" value="2"/>
</dbReference>
<evidence type="ECO:0000256" key="8">
    <source>
        <dbReference type="ARBA" id="ARBA00022989"/>
    </source>
</evidence>
<dbReference type="Pfam" id="PF00005">
    <property type="entry name" value="ABC_tran"/>
    <property type="match status" value="2"/>
</dbReference>
<dbReference type="Pfam" id="PF00664">
    <property type="entry name" value="ABC_membrane"/>
    <property type="match status" value="2"/>
</dbReference>
<dbReference type="InterPro" id="IPR036640">
    <property type="entry name" value="ABC1_TM_sf"/>
</dbReference>
<dbReference type="PANTHER" id="PTHR24223:SF443">
    <property type="entry name" value="MULTIDRUG-RESISTANCE LIKE PROTEIN 1, ISOFORM I"/>
    <property type="match status" value="1"/>
</dbReference>
<dbReference type="InterPro" id="IPR044746">
    <property type="entry name" value="ABCC_6TM_D1"/>
</dbReference>
<dbReference type="SUPFAM" id="SSF90123">
    <property type="entry name" value="ABC transporter transmembrane region"/>
    <property type="match status" value="2"/>
</dbReference>
<dbReference type="SMART" id="SM00382">
    <property type="entry name" value="AAA"/>
    <property type="match status" value="2"/>
</dbReference>
<keyword evidence="9 11" id="KW-0472">Membrane</keyword>
<keyword evidence="6" id="KW-0547">Nucleotide-binding</keyword>
<evidence type="ECO:0000256" key="1">
    <source>
        <dbReference type="ARBA" id="ARBA00004128"/>
    </source>
</evidence>
<dbReference type="CDD" id="cd18579">
    <property type="entry name" value="ABC_6TM_ABCC_D1"/>
    <property type="match status" value="1"/>
</dbReference>
<reference evidence="14 15" key="1">
    <citation type="submission" date="2023-05" db="EMBL/GenBank/DDBJ databases">
        <title>A 100% complete, gapless, phased diploid assembly of the Scenedesmus obliquus UTEX 3031 genome.</title>
        <authorList>
            <person name="Biondi T.C."/>
            <person name="Hanschen E.R."/>
            <person name="Kwon T."/>
            <person name="Eng W."/>
            <person name="Kruse C.P.S."/>
            <person name="Koehler S.I."/>
            <person name="Kunde Y."/>
            <person name="Gleasner C.D."/>
            <person name="You Mak K.T."/>
            <person name="Polle J."/>
            <person name="Hovde B.T."/>
            <person name="Starkenburg S.R."/>
        </authorList>
    </citation>
    <scope>NUCLEOTIDE SEQUENCE [LARGE SCALE GENOMIC DNA]</scope>
    <source>
        <strain evidence="14 15">DOE0152z</strain>
    </source>
</reference>
<evidence type="ECO:0000256" key="10">
    <source>
        <dbReference type="SAM" id="MobiDB-lite"/>
    </source>
</evidence>
<feature type="transmembrane region" description="Helical" evidence="11">
    <location>
        <begin position="217"/>
        <end position="238"/>
    </location>
</feature>
<proteinExistence type="inferred from homology"/>
<dbReference type="CDD" id="cd03250">
    <property type="entry name" value="ABCC_MRP_domain1"/>
    <property type="match status" value="1"/>
</dbReference>
<dbReference type="PROSITE" id="PS50893">
    <property type="entry name" value="ABC_TRANSPORTER_2"/>
    <property type="match status" value="2"/>
</dbReference>
<dbReference type="PANTHER" id="PTHR24223">
    <property type="entry name" value="ATP-BINDING CASSETTE SUB-FAMILY C"/>
    <property type="match status" value="1"/>
</dbReference>
<feature type="domain" description="ABC transmembrane type-1" evidence="13">
    <location>
        <begin position="714"/>
        <end position="988"/>
    </location>
</feature>
<feature type="region of interest" description="Disordered" evidence="10">
    <location>
        <begin position="1403"/>
        <end position="1441"/>
    </location>
</feature>
<dbReference type="CDD" id="cd03244">
    <property type="entry name" value="ABCC_MRP_domain2"/>
    <property type="match status" value="1"/>
</dbReference>
<feature type="transmembrane region" description="Helical" evidence="11">
    <location>
        <begin position="143"/>
        <end position="160"/>
    </location>
</feature>
<dbReference type="InterPro" id="IPR027417">
    <property type="entry name" value="P-loop_NTPase"/>
</dbReference>
<evidence type="ECO:0000256" key="5">
    <source>
        <dbReference type="ARBA" id="ARBA00022737"/>
    </source>
</evidence>
<keyword evidence="5" id="KW-0677">Repeat</keyword>
<dbReference type="InterPro" id="IPR011527">
    <property type="entry name" value="ABC1_TM_dom"/>
</dbReference>
<gene>
    <name evidence="14" type="ORF">OEZ85_012177</name>
</gene>
<keyword evidence="7" id="KW-0067">ATP-binding</keyword>
<feature type="transmembrane region" description="Helical" evidence="11">
    <location>
        <begin position="87"/>
        <end position="108"/>
    </location>
</feature>
<feature type="transmembrane region" description="Helical" evidence="11">
    <location>
        <begin position="942"/>
        <end position="970"/>
    </location>
</feature>
<dbReference type="Proteomes" id="UP001244341">
    <property type="component" value="Chromosome 3b"/>
</dbReference>
<feature type="compositionally biased region" description="Low complexity" evidence="10">
    <location>
        <begin position="1421"/>
        <end position="1430"/>
    </location>
</feature>
<feature type="transmembrane region" description="Helical" evidence="11">
    <location>
        <begin position="825"/>
        <end position="842"/>
    </location>
</feature>
<keyword evidence="15" id="KW-1185">Reference proteome</keyword>
<feature type="region of interest" description="Disordered" evidence="10">
    <location>
        <begin position="1"/>
        <end position="21"/>
    </location>
</feature>
<evidence type="ECO:0000256" key="4">
    <source>
        <dbReference type="ARBA" id="ARBA00022692"/>
    </source>
</evidence>
<evidence type="ECO:0000256" key="7">
    <source>
        <dbReference type="ARBA" id="ARBA00022840"/>
    </source>
</evidence>
<dbReference type="Gene3D" id="3.40.50.300">
    <property type="entry name" value="P-loop containing nucleotide triphosphate hydrolases"/>
    <property type="match status" value="2"/>
</dbReference>
<dbReference type="SUPFAM" id="SSF52540">
    <property type="entry name" value="P-loop containing nucleoside triphosphate hydrolases"/>
    <property type="match status" value="2"/>
</dbReference>
<dbReference type="PROSITE" id="PS50929">
    <property type="entry name" value="ABC_TM1F"/>
    <property type="match status" value="2"/>
</dbReference>
<keyword evidence="3" id="KW-0813">Transport</keyword>
<sequence>MGKQQPEALDEGSRPSAPPIKIGNPSFFSKLFFLFIDPLIRYGHRTTLQPENLYTPDVVLTDRVHGVFEAAWQRELKSGRPDIRKAVVANSLGGLIFTGLLYAVSLAAQLVGPMMLSRIVGGLQCWARQGGQKGGQCPTAHDLYYFVIAISLAPLVQSLAENQMQFQLNVVGLKMRNGLMAAIYRKCLRLSNSALQSESTGRVVTLMSNDAQKVQDVMLAIHTLWGAPALIIVILVLLYQQVGWSTFVGFGIAVLYSPLSTKVSGRLIHFRRSLMQWTDARVGLMNEVVNSIQMIKFYAWESSFKAAVMEVRAKEAGILKHMIWWQALFTMLLFSGPVMMAVAVFAVYAATGHVFSPATAYTSLALFNLLRLPLAFLPMMVTMLINALVALNRIGDFLTKSESGLAALRSAAEGMPPGHIKVEGGDFTWEAGSSEVSLTGVTFSATPGSLTMVVGSVGSGKSSVLSALIGQMERVKGSVAVGGRVAYVAQSAWIVNDSVQENVIMGEAFEPAQYRVAVDVAQLLPDLEMLPNGDATEIGDRGVTLSGGQKQRVSIARAVYADADVYLLDDPLSAVDSHVGRALFERCIRGVLSGKTVVLVTNALQYLPYADNVLWMEGGRVRAQGKYQDLVDEGLNIAELVHLEGQDSSEDGDDEQQHGSGSEAGAAPRSLSMVRLAAEANRNLTGVEAREKGNVSGGVIATYVAAGGGLLIAAWVVLMMAAEQGARVFTDTWLGFWASNAFHQGVWFYIGIYAALGVTYSLITFFRTLRFMYTTVEAAVTLHNRLLQHMLRLPKAFFDTNPAGRILNRFSRDVETMDSVLNQSLIQFSNCFAAYLAILVVIAVSTKWFGIAIVPLTVIYVIIQRYYIPSARELQRIESITRSPIYSKFSEALAGVATIRAYRREAYFTAASDQLMELNAYAFVTQRAAASWLAMRLDFMGLVILTCAAVLCISGNISPGLAGLCLVYALDLTRYLKHGTAMASKTESDFNSVERVVQYLQPATEAPEETSPKVAATLPAGWPAAGAISVRDLKLRYRPGLPLVLRGVSFEVSPGEKVGLVGRTGSGKSSLLLALFRMVEVEPGSILIDGVDIRSLGLKQLRSQMSIIPQDPFMFSGSVRSNLDPFSSYDEPDLWRVLDAVGLKETIVSLPDKLDARVVDGGNNFSQGQKQLFCMARAMLRNSRVLMLDEATASVDPETDRLIQAAIRSVFTATTMLTIAHRLNTIMDADRVLVLDQGLLLENGEPHALLQQQSGLFTGMVEQTGSSSSAYLRDVAREASYTRAAARSVPSGSAMHLHRLRQQQDSMVIGRPAPVGLVGEPVSEESEEEQQQQGGGTAGAGGRIFSRNRSELGLTRYTAQDPMGSAYLGGGAGFTRELSLLQRNAEAGALQGMGLAAAVTRRLSADAESAAEADAADAAKEQQQQRAAASPGAGRVSHDRA</sequence>
<evidence type="ECO:0000259" key="13">
    <source>
        <dbReference type="PROSITE" id="PS50929"/>
    </source>
</evidence>
<dbReference type="EMBL" id="CP126210">
    <property type="protein sequence ID" value="WIA12103.1"/>
    <property type="molecule type" value="Genomic_DNA"/>
</dbReference>
<feature type="domain" description="ABC transmembrane type-1" evidence="13">
    <location>
        <begin position="96"/>
        <end position="386"/>
    </location>
</feature>
<feature type="transmembrane region" description="Helical" evidence="11">
    <location>
        <begin position="848"/>
        <end position="868"/>
    </location>
</feature>
<comment type="subcellular location">
    <subcellularLocation>
        <location evidence="1">Vacuole membrane</location>
        <topology evidence="1">Multi-pass membrane protein</topology>
    </subcellularLocation>
</comment>
<keyword evidence="4 11" id="KW-0812">Transmembrane</keyword>
<feature type="transmembrane region" description="Helical" evidence="11">
    <location>
        <begin position="370"/>
        <end position="391"/>
    </location>
</feature>
<feature type="compositionally biased region" description="Gly residues" evidence="10">
    <location>
        <begin position="1333"/>
        <end position="1342"/>
    </location>
</feature>
<feature type="transmembrane region" description="Helical" evidence="11">
    <location>
        <begin position="742"/>
        <end position="763"/>
    </location>
</feature>
<organism evidence="14 15">
    <name type="scientific">Tetradesmus obliquus</name>
    <name type="common">Green alga</name>
    <name type="synonym">Acutodesmus obliquus</name>
    <dbReference type="NCBI Taxonomy" id="3088"/>
    <lineage>
        <taxon>Eukaryota</taxon>
        <taxon>Viridiplantae</taxon>
        <taxon>Chlorophyta</taxon>
        <taxon>core chlorophytes</taxon>
        <taxon>Chlorophyceae</taxon>
        <taxon>CS clade</taxon>
        <taxon>Sphaeropleales</taxon>
        <taxon>Scenedesmaceae</taxon>
        <taxon>Tetradesmus</taxon>
    </lineage>
</organism>
<comment type="similarity">
    <text evidence="2">Belongs to the ABC transporter superfamily. ABCC family. Conjugate transporter (TC 3.A.1.208) subfamily.</text>
</comment>
<evidence type="ECO:0000256" key="2">
    <source>
        <dbReference type="ARBA" id="ARBA00009726"/>
    </source>
</evidence>
<feature type="transmembrane region" description="Helical" evidence="11">
    <location>
        <begin position="322"/>
        <end position="350"/>
    </location>
</feature>
<accession>A0ABY8TSJ8</accession>